<comment type="subcellular location">
    <subcellularLocation>
        <location evidence="1">Cytoplasm</location>
    </subcellularLocation>
</comment>
<evidence type="ECO:0000313" key="5">
    <source>
        <dbReference type="EMBL" id="KZM69188.1"/>
    </source>
</evidence>
<dbReference type="InterPro" id="IPR025734">
    <property type="entry name" value="EspG"/>
</dbReference>
<dbReference type="Proteomes" id="UP000076512">
    <property type="component" value="Unassembled WGS sequence"/>
</dbReference>
<keyword evidence="6" id="KW-1185">Reference proteome</keyword>
<protein>
    <recommendedName>
        <fullName evidence="7">ESX secretion-associated protein EspG</fullName>
    </recommendedName>
</protein>
<dbReference type="RefSeq" id="WP_067581442.1">
    <property type="nucleotide sequence ID" value="NZ_JABMCZ010000002.1"/>
</dbReference>
<evidence type="ECO:0000256" key="2">
    <source>
        <dbReference type="ARBA" id="ARBA00006411"/>
    </source>
</evidence>
<dbReference type="AlphaFoldDB" id="A0A161X823"/>
<evidence type="ECO:0000256" key="4">
    <source>
        <dbReference type="ARBA" id="ARBA00023186"/>
    </source>
</evidence>
<evidence type="ECO:0008006" key="7">
    <source>
        <dbReference type="Google" id="ProtNLM"/>
    </source>
</evidence>
<sequence length="266" mass="29813">MTVTRTWDLTDLELKVLWERRADANLPPPFSFISRTPLLDDYEREKYETWQRLQPMLDEGLSEVIETLIRPEVYVVGYAWCDSDMKNPAKRIRVRAARSGARGYAVTQLPGETVYHSGGFTITEIGPHGLADAVVSALPPTGAGHRHNIPIMTDNAAELERLRGGVWTVLEEADLSPLLESERFLNAPATTTGIITVHQGHSKFGPRGILEQYMLWRDLPDDGRYVIVLDHAPVANGIGPTQLTALVGTSIEKMLDRLETHWEYEA</sequence>
<name>A0A161X823_9NOCA</name>
<evidence type="ECO:0000256" key="3">
    <source>
        <dbReference type="ARBA" id="ARBA00022490"/>
    </source>
</evidence>
<proteinExistence type="inferred from homology"/>
<dbReference type="Pfam" id="PF14011">
    <property type="entry name" value="ESX-1_EspG"/>
    <property type="match status" value="1"/>
</dbReference>
<dbReference type="OrthoDB" id="4561431at2"/>
<organism evidence="5 6">
    <name type="scientific">Nocardia terpenica</name>
    <dbReference type="NCBI Taxonomy" id="455432"/>
    <lineage>
        <taxon>Bacteria</taxon>
        <taxon>Bacillati</taxon>
        <taxon>Actinomycetota</taxon>
        <taxon>Actinomycetes</taxon>
        <taxon>Mycobacteriales</taxon>
        <taxon>Nocardiaceae</taxon>
        <taxon>Nocardia</taxon>
    </lineage>
</organism>
<dbReference type="STRING" id="455432.AWN90_15855"/>
<comment type="caution">
    <text evidence="5">The sequence shown here is derived from an EMBL/GenBank/DDBJ whole genome shotgun (WGS) entry which is preliminary data.</text>
</comment>
<evidence type="ECO:0000256" key="1">
    <source>
        <dbReference type="ARBA" id="ARBA00004496"/>
    </source>
</evidence>
<keyword evidence="4" id="KW-0143">Chaperone</keyword>
<accession>A0A161X823</accession>
<keyword evidence="3" id="KW-0963">Cytoplasm</keyword>
<evidence type="ECO:0000313" key="6">
    <source>
        <dbReference type="Proteomes" id="UP000076512"/>
    </source>
</evidence>
<dbReference type="EMBL" id="LWGR01000021">
    <property type="protein sequence ID" value="KZM69188.1"/>
    <property type="molecule type" value="Genomic_DNA"/>
</dbReference>
<comment type="similarity">
    <text evidence="2">Belongs to the EspG family.</text>
</comment>
<gene>
    <name evidence="5" type="ORF">AWN90_15855</name>
</gene>
<reference evidence="5 6" key="1">
    <citation type="submission" date="2016-04" db="EMBL/GenBank/DDBJ databases">
        <authorList>
            <person name="Evans L.H."/>
            <person name="Alamgir A."/>
            <person name="Owens N."/>
            <person name="Weber N.D."/>
            <person name="Virtaneva K."/>
            <person name="Barbian K."/>
            <person name="Babar A."/>
            <person name="Rosenke K."/>
        </authorList>
    </citation>
    <scope>NUCLEOTIDE SEQUENCE [LARGE SCALE GENOMIC DNA]</scope>
    <source>
        <strain evidence="5 6">IFM 0406</strain>
    </source>
</reference>